<dbReference type="InterPro" id="IPR051163">
    <property type="entry name" value="Sodium:Solute_Symporter_SSF"/>
</dbReference>
<evidence type="ECO:0000256" key="2">
    <source>
        <dbReference type="ARBA" id="ARBA00022448"/>
    </source>
</evidence>
<dbReference type="PANTHER" id="PTHR42985:SF5">
    <property type="entry name" value="FI02094P-RELATED"/>
    <property type="match status" value="1"/>
</dbReference>
<keyword evidence="3" id="KW-1003">Cell membrane</keyword>
<keyword evidence="7" id="KW-0812">Transmembrane</keyword>
<keyword evidence="7" id="KW-1133">Transmembrane helix</keyword>
<keyword evidence="2" id="KW-0813">Transport</keyword>
<name>A0A7R9F8V6_9NEOP</name>
<dbReference type="EMBL" id="OD570925">
    <property type="protein sequence ID" value="CAD7449003.1"/>
    <property type="molecule type" value="Genomic_DNA"/>
</dbReference>
<keyword evidence="4" id="KW-0915">Sodium</keyword>
<dbReference type="InterPro" id="IPR038377">
    <property type="entry name" value="Na/Glc_symporter_sf"/>
</dbReference>
<evidence type="ECO:0000256" key="4">
    <source>
        <dbReference type="ARBA" id="ARBA00023053"/>
    </source>
</evidence>
<evidence type="ECO:0000256" key="1">
    <source>
        <dbReference type="ARBA" id="ARBA00004651"/>
    </source>
</evidence>
<sequence>MIWYECVTADSEQLTYLQRRFNKRVRLLGSMLFIVKQVVWLPIVMYVPALAFSLEHPAGTRAQAFTSPRKWTKLAWRLFRVFVNKVTGINVHIISPLVCVVCIFYTCVVSIRVGPTPVNTWSKHQARLVWLAGNGYLGKPDETTLYSSTRECSSRLCSRLIQPSFRKYGGGLKAVIWTDVIQSGFIFGSVLLVIIKGTLDVGGPSVVWERNYNSGRLEAPVSSASHANIKLVIHFGVFTAFSFAKVLRLSLITLGLDLELLDLETMCLFSYHPPAI</sequence>
<organism evidence="8">
    <name type="scientific">Timema bartmani</name>
    <dbReference type="NCBI Taxonomy" id="61472"/>
    <lineage>
        <taxon>Eukaryota</taxon>
        <taxon>Metazoa</taxon>
        <taxon>Ecdysozoa</taxon>
        <taxon>Arthropoda</taxon>
        <taxon>Hexapoda</taxon>
        <taxon>Insecta</taxon>
        <taxon>Pterygota</taxon>
        <taxon>Neoptera</taxon>
        <taxon>Polyneoptera</taxon>
        <taxon>Phasmatodea</taxon>
        <taxon>Timematodea</taxon>
        <taxon>Timematoidea</taxon>
        <taxon>Timematidae</taxon>
        <taxon>Timema</taxon>
    </lineage>
</organism>
<evidence type="ECO:0000256" key="5">
    <source>
        <dbReference type="ARBA" id="ARBA00023065"/>
    </source>
</evidence>
<dbReference type="AlphaFoldDB" id="A0A7R9F8V6"/>
<accession>A0A7R9F8V6</accession>
<dbReference type="GO" id="GO:0006814">
    <property type="term" value="P:sodium ion transport"/>
    <property type="evidence" value="ECO:0007669"/>
    <property type="project" value="UniProtKB-KW"/>
</dbReference>
<dbReference type="Gene3D" id="1.20.1730.10">
    <property type="entry name" value="Sodium/glucose cotransporter"/>
    <property type="match status" value="1"/>
</dbReference>
<protein>
    <submittedName>
        <fullName evidence="8">Uncharacterized protein</fullName>
    </submittedName>
</protein>
<evidence type="ECO:0000256" key="7">
    <source>
        <dbReference type="SAM" id="Phobius"/>
    </source>
</evidence>
<dbReference type="GO" id="GO:0005886">
    <property type="term" value="C:plasma membrane"/>
    <property type="evidence" value="ECO:0007669"/>
    <property type="project" value="UniProtKB-SubCell"/>
</dbReference>
<evidence type="ECO:0000256" key="6">
    <source>
        <dbReference type="ARBA" id="ARBA00023201"/>
    </source>
</evidence>
<proteinExistence type="predicted"/>
<keyword evidence="5" id="KW-0406">Ion transport</keyword>
<dbReference type="PANTHER" id="PTHR42985">
    <property type="entry name" value="SODIUM-COUPLED MONOCARBOXYLATE TRANSPORTER"/>
    <property type="match status" value="1"/>
</dbReference>
<feature type="transmembrane region" description="Helical" evidence="7">
    <location>
        <begin position="27"/>
        <end position="47"/>
    </location>
</feature>
<dbReference type="GO" id="GO:0015293">
    <property type="term" value="F:symporter activity"/>
    <property type="evidence" value="ECO:0007669"/>
    <property type="project" value="TreeGrafter"/>
</dbReference>
<keyword evidence="6" id="KW-0739">Sodium transport</keyword>
<feature type="transmembrane region" description="Helical" evidence="7">
    <location>
        <begin position="93"/>
        <end position="113"/>
    </location>
</feature>
<evidence type="ECO:0000256" key="3">
    <source>
        <dbReference type="ARBA" id="ARBA00022475"/>
    </source>
</evidence>
<reference evidence="8" key="1">
    <citation type="submission" date="2020-11" db="EMBL/GenBank/DDBJ databases">
        <authorList>
            <person name="Tran Van P."/>
        </authorList>
    </citation>
    <scope>NUCLEOTIDE SEQUENCE</scope>
</reference>
<evidence type="ECO:0000313" key="8">
    <source>
        <dbReference type="EMBL" id="CAD7449003.1"/>
    </source>
</evidence>
<comment type="subcellular location">
    <subcellularLocation>
        <location evidence="1">Cell membrane</location>
        <topology evidence="1">Multi-pass membrane protein</topology>
    </subcellularLocation>
</comment>
<keyword evidence="7" id="KW-0472">Membrane</keyword>
<gene>
    <name evidence="8" type="ORF">TBIB3V08_LOCUS11283</name>
</gene>